<name>A0A8J4XE20_CLAMG</name>
<feature type="compositionally biased region" description="Pro residues" evidence="1">
    <location>
        <begin position="269"/>
        <end position="283"/>
    </location>
</feature>
<dbReference type="OrthoDB" id="8781657at2759"/>
<protein>
    <submittedName>
        <fullName evidence="3">DNA-directed RNA polymerase II subunit RPB1-like isoform X2</fullName>
    </submittedName>
</protein>
<gene>
    <name evidence="3" type="ORF">DAT39_009588</name>
</gene>
<keyword evidence="4" id="KW-1185">Reference proteome</keyword>
<feature type="chain" id="PRO_5035295990" evidence="2">
    <location>
        <begin position="20"/>
        <end position="299"/>
    </location>
</feature>
<feature type="non-terminal residue" evidence="3">
    <location>
        <position position="1"/>
    </location>
</feature>
<dbReference type="Proteomes" id="UP000727407">
    <property type="component" value="Unassembled WGS sequence"/>
</dbReference>
<feature type="signal peptide" evidence="2">
    <location>
        <begin position="1"/>
        <end position="19"/>
    </location>
</feature>
<evidence type="ECO:0000313" key="3">
    <source>
        <dbReference type="EMBL" id="KAF5900675.1"/>
    </source>
</evidence>
<keyword evidence="3" id="KW-0240">DNA-directed RNA polymerase</keyword>
<dbReference type="AlphaFoldDB" id="A0A8J4XE20"/>
<evidence type="ECO:0000256" key="1">
    <source>
        <dbReference type="SAM" id="MobiDB-lite"/>
    </source>
</evidence>
<dbReference type="GO" id="GO:0000428">
    <property type="term" value="C:DNA-directed RNA polymerase complex"/>
    <property type="evidence" value="ECO:0007669"/>
    <property type="project" value="UniProtKB-KW"/>
</dbReference>
<proteinExistence type="predicted"/>
<accession>A0A8J4XE20</accession>
<evidence type="ECO:0000313" key="4">
    <source>
        <dbReference type="Proteomes" id="UP000727407"/>
    </source>
</evidence>
<keyword evidence="2" id="KW-0732">Signal</keyword>
<reference evidence="3" key="1">
    <citation type="submission" date="2020-07" db="EMBL/GenBank/DDBJ databases">
        <title>Clarias magur genome sequencing, assembly and annotation.</title>
        <authorList>
            <person name="Kushwaha B."/>
            <person name="Kumar R."/>
            <person name="Das P."/>
            <person name="Joshi C.G."/>
            <person name="Kumar D."/>
            <person name="Nagpure N.S."/>
            <person name="Pandey M."/>
            <person name="Agarwal S."/>
            <person name="Srivastava S."/>
            <person name="Singh M."/>
            <person name="Sahoo L."/>
            <person name="Jayasankar P."/>
            <person name="Meher P.K."/>
            <person name="Koringa P.G."/>
            <person name="Iquebal M.A."/>
            <person name="Das S.P."/>
            <person name="Bit A."/>
            <person name="Patnaik S."/>
            <person name="Patel N."/>
            <person name="Shah T.M."/>
            <person name="Hinsu A."/>
            <person name="Jena J.K."/>
        </authorList>
    </citation>
    <scope>NUCLEOTIDE SEQUENCE</scope>
    <source>
        <strain evidence="3">CIFAMagur01</strain>
        <tissue evidence="3">Testis</tissue>
    </source>
</reference>
<organism evidence="3 4">
    <name type="scientific">Clarias magur</name>
    <name type="common">Asian catfish</name>
    <name type="synonym">Macropteronotus magur</name>
    <dbReference type="NCBI Taxonomy" id="1594786"/>
    <lineage>
        <taxon>Eukaryota</taxon>
        <taxon>Metazoa</taxon>
        <taxon>Chordata</taxon>
        <taxon>Craniata</taxon>
        <taxon>Vertebrata</taxon>
        <taxon>Euteleostomi</taxon>
        <taxon>Actinopterygii</taxon>
        <taxon>Neopterygii</taxon>
        <taxon>Teleostei</taxon>
        <taxon>Ostariophysi</taxon>
        <taxon>Siluriformes</taxon>
        <taxon>Clariidae</taxon>
        <taxon>Clarias</taxon>
    </lineage>
</organism>
<feature type="non-terminal residue" evidence="3">
    <location>
        <position position="299"/>
    </location>
</feature>
<evidence type="ECO:0000256" key="2">
    <source>
        <dbReference type="SAM" id="SignalP"/>
    </source>
</evidence>
<comment type="caution">
    <text evidence="3">The sequence shown here is derived from an EMBL/GenBank/DDBJ whole genome shotgun (WGS) entry which is preliminary data.</text>
</comment>
<dbReference type="EMBL" id="QNUK01000129">
    <property type="protein sequence ID" value="KAF5900675.1"/>
    <property type="molecule type" value="Genomic_DNA"/>
</dbReference>
<sequence length="299" mass="33030">KMQGFWILLLAVLIMYTYATKNLNHGQELSFQLPTWVVTLEFEANWKQNKSKKDVLWNTSSTAKRGIVTGDDDKRRFIIYSVTFDDNGTYIRRNSEKKEKLSVNISQILNTQHCVAGQNVTISLAGLKKDNATLIHKKNNTYITLVEHGSPVSNYMGRIQVADDSITVLNVGVSDKGFYIIRDSKNRIVKKTLLILDGKKGNPLYALLLLLGIPFCGCCCKKLCKDDTSQSTTTTDVKYDAETSQLTSPAEPAPGYTPVYPAGGASSVYPPPNPALPPQPPYGGYPATDNLTCYPPPTL</sequence>
<keyword evidence="3" id="KW-0804">Transcription</keyword>
<feature type="region of interest" description="Disordered" evidence="1">
    <location>
        <begin position="267"/>
        <end position="299"/>
    </location>
</feature>